<keyword evidence="1" id="KW-0732">Signal</keyword>
<evidence type="ECO:0000259" key="2">
    <source>
        <dbReference type="Pfam" id="PF13778"/>
    </source>
</evidence>
<dbReference type="RefSeq" id="WP_245119343.1">
    <property type="nucleotide sequence ID" value="NZ_CP095061.1"/>
</dbReference>
<keyword evidence="4" id="KW-1185">Reference proteome</keyword>
<protein>
    <submittedName>
        <fullName evidence="3">DUF4174 domain-containing protein</fullName>
    </submittedName>
</protein>
<dbReference type="InterPro" id="IPR025232">
    <property type="entry name" value="DUF4174"/>
</dbReference>
<gene>
    <name evidence="3" type="ORF">MUN86_17530</name>
</gene>
<proteinExistence type="predicted"/>
<evidence type="ECO:0000313" key="3">
    <source>
        <dbReference type="EMBL" id="UOQ65337.1"/>
    </source>
</evidence>
<evidence type="ECO:0000256" key="1">
    <source>
        <dbReference type="ARBA" id="ARBA00022729"/>
    </source>
</evidence>
<dbReference type="EMBL" id="CP095061">
    <property type="protein sequence ID" value="UOQ65337.1"/>
    <property type="molecule type" value="Genomic_DNA"/>
</dbReference>
<accession>A0ABY4G387</accession>
<dbReference type="Pfam" id="PF13778">
    <property type="entry name" value="DUF4174"/>
    <property type="match status" value="1"/>
</dbReference>
<sequence length="152" mass="16743">MRLTSFRWLLVLGGVVLGSAVARGQASTAPKSSLTALLKASRWQKRVLLLCAPTATDDALLRQRQLLAPARADLAARDLLVQEVLLNQVSPTDKKYLTENLRVSTTGFTALLIGKDGGAKRRETEPVAPSSLFSTIDVMPMRQQEMRKTRRQ</sequence>
<name>A0ABY4G387_9BACT</name>
<evidence type="ECO:0000313" key="4">
    <source>
        <dbReference type="Proteomes" id="UP000830401"/>
    </source>
</evidence>
<reference evidence="3" key="1">
    <citation type="submission" date="2022-04" db="EMBL/GenBank/DDBJ databases">
        <title>Hymenobacter sp. isolated from the air.</title>
        <authorList>
            <person name="Won M."/>
            <person name="Lee C.-M."/>
            <person name="Woen H.-Y."/>
            <person name="Kwon S.-W."/>
        </authorList>
    </citation>
    <scope>NUCLEOTIDE SEQUENCE</scope>
    <source>
        <strain evidence="3">5420S-77</strain>
    </source>
</reference>
<dbReference type="Proteomes" id="UP000830401">
    <property type="component" value="Chromosome"/>
</dbReference>
<organism evidence="3 4">
    <name type="scientific">Hymenobacter volaticus</name>
    <dbReference type="NCBI Taxonomy" id="2932254"/>
    <lineage>
        <taxon>Bacteria</taxon>
        <taxon>Pseudomonadati</taxon>
        <taxon>Bacteroidota</taxon>
        <taxon>Cytophagia</taxon>
        <taxon>Cytophagales</taxon>
        <taxon>Hymenobacteraceae</taxon>
        <taxon>Hymenobacter</taxon>
    </lineage>
</organism>
<feature type="domain" description="DUF4174" evidence="2">
    <location>
        <begin position="38"/>
        <end position="145"/>
    </location>
</feature>